<feature type="transmembrane region" description="Helical" evidence="1">
    <location>
        <begin position="65"/>
        <end position="87"/>
    </location>
</feature>
<keyword evidence="1" id="KW-1133">Transmembrane helix</keyword>
<proteinExistence type="predicted"/>
<keyword evidence="1" id="KW-0812">Transmembrane</keyword>
<dbReference type="Proteomes" id="UP000008514">
    <property type="component" value="Chromosome"/>
</dbReference>
<dbReference type="AlphaFoldDB" id="K4IGZ7"/>
<evidence type="ECO:0000313" key="3">
    <source>
        <dbReference type="Proteomes" id="UP000008514"/>
    </source>
</evidence>
<gene>
    <name evidence="2" type="ordered locus">P700755_001437</name>
</gene>
<accession>K4IGZ7</accession>
<name>K4IGZ7_PSYTT</name>
<protein>
    <recommendedName>
        <fullName evidence="4">Transmembrane protein</fullName>
    </recommendedName>
</protein>
<dbReference type="HOGENOM" id="CLU_1894485_0_0_10"/>
<keyword evidence="1" id="KW-0472">Membrane</keyword>
<reference evidence="2" key="1">
    <citation type="submission" date="2006-03" db="EMBL/GenBank/DDBJ databases">
        <authorList>
            <person name="Bowman J."/>
            <person name="Ferriera S."/>
            <person name="Johnson J."/>
            <person name="Kravitz S."/>
            <person name="Halpern A."/>
            <person name="Remington K."/>
            <person name="Beeson K."/>
            <person name="Tran B."/>
            <person name="Rogers Y.-H."/>
            <person name="Friedman R."/>
            <person name="Venter J.C."/>
        </authorList>
    </citation>
    <scope>NUCLEOTIDE SEQUENCE [LARGE SCALE GENOMIC DNA]</scope>
    <source>
        <strain evidence="2">ATCC 700755</strain>
    </source>
</reference>
<feature type="transmembrane region" description="Helical" evidence="1">
    <location>
        <begin position="35"/>
        <end position="53"/>
    </location>
</feature>
<evidence type="ECO:0000256" key="1">
    <source>
        <dbReference type="SAM" id="Phobius"/>
    </source>
</evidence>
<evidence type="ECO:0000313" key="2">
    <source>
        <dbReference type="EMBL" id="AFU68346.1"/>
    </source>
</evidence>
<feature type="transmembrane region" description="Helical" evidence="1">
    <location>
        <begin position="107"/>
        <end position="128"/>
    </location>
</feature>
<reference evidence="2" key="2">
    <citation type="submission" date="2012-09" db="EMBL/GenBank/DDBJ databases">
        <title>The complete sequence of Psychroflexus torquis an extreme psychrophile from sea-ice that is stimulated by light.</title>
        <authorList>
            <person name="Feng S."/>
            <person name="Powell S.M."/>
            <person name="Bowman J.P."/>
        </authorList>
    </citation>
    <scope>NUCLEOTIDE SEQUENCE [LARGE SCALE GENOMIC DNA]</scope>
    <source>
        <strain evidence="2">ATCC 700755</strain>
    </source>
</reference>
<organism evidence="2 3">
    <name type="scientific">Psychroflexus torquis (strain ATCC 700755 / CIP 106069 / ACAM 623)</name>
    <dbReference type="NCBI Taxonomy" id="313595"/>
    <lineage>
        <taxon>Bacteria</taxon>
        <taxon>Pseudomonadati</taxon>
        <taxon>Bacteroidota</taxon>
        <taxon>Flavobacteriia</taxon>
        <taxon>Flavobacteriales</taxon>
        <taxon>Flavobacteriaceae</taxon>
        <taxon>Psychroflexus</taxon>
    </lineage>
</organism>
<keyword evidence="3" id="KW-1185">Reference proteome</keyword>
<dbReference type="EMBL" id="CP003879">
    <property type="protein sequence ID" value="AFU68346.1"/>
    <property type="molecule type" value="Genomic_DNA"/>
</dbReference>
<dbReference type="STRING" id="313595.P700755_001437"/>
<evidence type="ECO:0008006" key="4">
    <source>
        <dbReference type="Google" id="ProtNLM"/>
    </source>
</evidence>
<sequence length="134" mass="15490">MKRHIVTFLIIALIKSGLLFLIILLGEWIPSAFGILRFIVFFIFIWLIDLIVLKKKLIEFINPNWIKYTLYLFGTYSMVIFITGPMFLLYNLILNIQPDSETKTPTVAIIGFLIIGLIISTINSVLILNREKNN</sequence>
<dbReference type="RefSeq" id="WP_015023949.1">
    <property type="nucleotide sequence ID" value="NC_018721.1"/>
</dbReference>
<feature type="transmembrane region" description="Helical" evidence="1">
    <location>
        <begin position="7"/>
        <end position="29"/>
    </location>
</feature>
<dbReference type="KEGG" id="ptq:P700755_001437"/>